<keyword evidence="2" id="KW-0808">Transferase</keyword>
<dbReference type="GO" id="GO:0016740">
    <property type="term" value="F:transferase activity"/>
    <property type="evidence" value="ECO:0007669"/>
    <property type="project" value="UniProtKB-KW"/>
</dbReference>
<evidence type="ECO:0000313" key="2">
    <source>
        <dbReference type="EMBL" id="PIV44955.1"/>
    </source>
</evidence>
<gene>
    <name evidence="2" type="ORF">COS25_02455</name>
</gene>
<accession>A0A2M7D8Z7</accession>
<evidence type="ECO:0000313" key="3">
    <source>
        <dbReference type="Proteomes" id="UP000230864"/>
    </source>
</evidence>
<comment type="caution">
    <text evidence="2">The sequence shown here is derived from an EMBL/GenBank/DDBJ whole genome shotgun (WGS) entry which is preliminary data.</text>
</comment>
<evidence type="ECO:0000259" key="1">
    <source>
        <dbReference type="Pfam" id="PF00535"/>
    </source>
</evidence>
<sequence length="220" mass="25271">MSKLSVVIPAHNEEGHIEKTVRAFHEELEKEHINHEILVVNDNSKDGTEEILKKMSAENHEIRYVNNSPPNGFGFAVRKGLENFSGDCVAIVMADLSDRPEDLVKFYRKMNEGYDCVFGSRFIKGGKVIDYPTLKYYLNRFTNTIIRILFGIRYNDVTNAFKLYSREAVDGTKPFLSHHFNLTVELPLKAIVRGYSYAVVPNYWTSRKEGESKLKIKEMG</sequence>
<protein>
    <submittedName>
        <fullName evidence="2">Glycosyl transferase</fullName>
    </submittedName>
</protein>
<feature type="domain" description="Glycosyltransferase 2-like" evidence="1">
    <location>
        <begin position="5"/>
        <end position="169"/>
    </location>
</feature>
<dbReference type="EMBL" id="PETZ01000052">
    <property type="protein sequence ID" value="PIV44955.1"/>
    <property type="molecule type" value="Genomic_DNA"/>
</dbReference>
<dbReference type="InterPro" id="IPR050256">
    <property type="entry name" value="Glycosyltransferase_2"/>
</dbReference>
<dbReference type="PANTHER" id="PTHR48090:SF7">
    <property type="entry name" value="RFBJ PROTEIN"/>
    <property type="match status" value="1"/>
</dbReference>
<proteinExistence type="predicted"/>
<reference evidence="3" key="1">
    <citation type="submission" date="2017-09" db="EMBL/GenBank/DDBJ databases">
        <title>Depth-based differentiation of microbial function through sediment-hosted aquifers and enrichment of novel symbionts in the deep terrestrial subsurface.</title>
        <authorList>
            <person name="Probst A.J."/>
            <person name="Ladd B."/>
            <person name="Jarett J.K."/>
            <person name="Geller-Mcgrath D.E."/>
            <person name="Sieber C.M.K."/>
            <person name="Emerson J.B."/>
            <person name="Anantharaman K."/>
            <person name="Thomas B.C."/>
            <person name="Malmstrom R."/>
            <person name="Stieglmeier M."/>
            <person name="Klingl A."/>
            <person name="Woyke T."/>
            <person name="Ryan C.M."/>
            <person name="Banfield J.F."/>
        </authorList>
    </citation>
    <scope>NUCLEOTIDE SEQUENCE [LARGE SCALE GENOMIC DNA]</scope>
</reference>
<dbReference type="PANTHER" id="PTHR48090">
    <property type="entry name" value="UNDECAPRENYL-PHOSPHATE 4-DEOXY-4-FORMAMIDO-L-ARABINOSE TRANSFERASE-RELATED"/>
    <property type="match status" value="1"/>
</dbReference>
<name>A0A2M7D8Z7_9BACT</name>
<dbReference type="Proteomes" id="UP000230864">
    <property type="component" value="Unassembled WGS sequence"/>
</dbReference>
<organism evidence="2 3">
    <name type="scientific">Candidatus Nealsonbacteria bacterium CG02_land_8_20_14_3_00_37_10</name>
    <dbReference type="NCBI Taxonomy" id="1974699"/>
    <lineage>
        <taxon>Bacteria</taxon>
        <taxon>Candidatus Nealsoniibacteriota</taxon>
    </lineage>
</organism>
<dbReference type="SUPFAM" id="SSF53448">
    <property type="entry name" value="Nucleotide-diphospho-sugar transferases"/>
    <property type="match status" value="1"/>
</dbReference>
<dbReference type="CDD" id="cd04179">
    <property type="entry name" value="DPM_DPG-synthase_like"/>
    <property type="match status" value="1"/>
</dbReference>
<feature type="non-terminal residue" evidence="2">
    <location>
        <position position="220"/>
    </location>
</feature>
<dbReference type="InterPro" id="IPR001173">
    <property type="entry name" value="Glyco_trans_2-like"/>
</dbReference>
<dbReference type="Pfam" id="PF00535">
    <property type="entry name" value="Glycos_transf_2"/>
    <property type="match status" value="1"/>
</dbReference>
<dbReference type="Gene3D" id="3.90.550.10">
    <property type="entry name" value="Spore Coat Polysaccharide Biosynthesis Protein SpsA, Chain A"/>
    <property type="match status" value="1"/>
</dbReference>
<dbReference type="InterPro" id="IPR029044">
    <property type="entry name" value="Nucleotide-diphossugar_trans"/>
</dbReference>
<dbReference type="AlphaFoldDB" id="A0A2M7D8Z7"/>